<proteinExistence type="predicted"/>
<gene>
    <name evidence="1" type="ORF">PSON_ATCC_30995.1.T1860032</name>
</gene>
<keyword evidence="2" id="KW-1185">Reference proteome</keyword>
<reference evidence="1" key="1">
    <citation type="submission" date="2021-01" db="EMBL/GenBank/DDBJ databases">
        <authorList>
            <consortium name="Genoscope - CEA"/>
            <person name="William W."/>
        </authorList>
    </citation>
    <scope>NUCLEOTIDE SEQUENCE</scope>
</reference>
<organism evidence="1 2">
    <name type="scientific">Paramecium sonneborni</name>
    <dbReference type="NCBI Taxonomy" id="65129"/>
    <lineage>
        <taxon>Eukaryota</taxon>
        <taxon>Sar</taxon>
        <taxon>Alveolata</taxon>
        <taxon>Ciliophora</taxon>
        <taxon>Intramacronucleata</taxon>
        <taxon>Oligohymenophorea</taxon>
        <taxon>Peniculida</taxon>
        <taxon>Parameciidae</taxon>
        <taxon>Paramecium</taxon>
    </lineage>
</organism>
<comment type="caution">
    <text evidence="1">The sequence shown here is derived from an EMBL/GenBank/DDBJ whole genome shotgun (WGS) entry which is preliminary data.</text>
</comment>
<dbReference type="EMBL" id="CAJJDN010000186">
    <property type="protein sequence ID" value="CAD8128345.1"/>
    <property type="molecule type" value="Genomic_DNA"/>
</dbReference>
<dbReference type="AlphaFoldDB" id="A0A8S1RNG9"/>
<accession>A0A8S1RNG9</accession>
<dbReference type="Proteomes" id="UP000692954">
    <property type="component" value="Unassembled WGS sequence"/>
</dbReference>
<protein>
    <submittedName>
        <fullName evidence="1">Uncharacterized protein</fullName>
    </submittedName>
</protein>
<name>A0A8S1RNG9_9CILI</name>
<sequence length="124" mass="14740">MTSILEKHDTQEIMKININTKQFYLKDQMGKAIIHHLLTVIDGYHYRANNNTMISLINRVNVITGMERRNFEQLKMSSDNQQFFVGLIEKSYINPVRFQLHCLIQLNSEVLNNKFYYDFNLSFC</sequence>
<evidence type="ECO:0000313" key="2">
    <source>
        <dbReference type="Proteomes" id="UP000692954"/>
    </source>
</evidence>
<evidence type="ECO:0000313" key="1">
    <source>
        <dbReference type="EMBL" id="CAD8128345.1"/>
    </source>
</evidence>